<dbReference type="Proteomes" id="UP000015100">
    <property type="component" value="Unassembled WGS sequence"/>
</dbReference>
<comment type="caution">
    <text evidence="4">The sequence shown here is derived from an EMBL/GenBank/DDBJ whole genome shotgun (WGS) entry which is preliminary data.</text>
</comment>
<keyword evidence="1" id="KW-0812">Transmembrane</keyword>
<dbReference type="Gene3D" id="2.60.120.260">
    <property type="entry name" value="Galactose-binding domain-like"/>
    <property type="match status" value="1"/>
</dbReference>
<feature type="chain" id="PRO_5004560299" description="Apple domain-containing protein" evidence="2">
    <location>
        <begin position="25"/>
        <end position="932"/>
    </location>
</feature>
<feature type="transmembrane region" description="Helical" evidence="1">
    <location>
        <begin position="575"/>
        <end position="594"/>
    </location>
</feature>
<dbReference type="HOGENOM" id="CLU_336798_0_0_1"/>
<evidence type="ECO:0000313" key="5">
    <source>
        <dbReference type="Proteomes" id="UP000015100"/>
    </source>
</evidence>
<evidence type="ECO:0000256" key="2">
    <source>
        <dbReference type="SAM" id="SignalP"/>
    </source>
</evidence>
<dbReference type="eggNOG" id="ENOG502S65Q">
    <property type="taxonomic scope" value="Eukaryota"/>
</dbReference>
<evidence type="ECO:0000259" key="3">
    <source>
        <dbReference type="PROSITE" id="PS50948"/>
    </source>
</evidence>
<dbReference type="EMBL" id="AQGS01000598">
    <property type="protein sequence ID" value="EPS37794.1"/>
    <property type="molecule type" value="Genomic_DNA"/>
</dbReference>
<evidence type="ECO:0000313" key="4">
    <source>
        <dbReference type="EMBL" id="EPS37794.1"/>
    </source>
</evidence>
<feature type="domain" description="Apple" evidence="3">
    <location>
        <begin position="80"/>
        <end position="156"/>
    </location>
</feature>
<organism evidence="4 5">
    <name type="scientific">Dactylellina haptotyla (strain CBS 200.50)</name>
    <name type="common">Nematode-trapping fungus</name>
    <name type="synonym">Monacrosporium haptotylum</name>
    <dbReference type="NCBI Taxonomy" id="1284197"/>
    <lineage>
        <taxon>Eukaryota</taxon>
        <taxon>Fungi</taxon>
        <taxon>Dikarya</taxon>
        <taxon>Ascomycota</taxon>
        <taxon>Pezizomycotina</taxon>
        <taxon>Orbiliomycetes</taxon>
        <taxon>Orbiliales</taxon>
        <taxon>Orbiliaceae</taxon>
        <taxon>Dactylellina</taxon>
    </lineage>
</organism>
<keyword evidence="1" id="KW-1133">Transmembrane helix</keyword>
<feature type="transmembrane region" description="Helical" evidence="1">
    <location>
        <begin position="606"/>
        <end position="629"/>
    </location>
</feature>
<dbReference type="InterPro" id="IPR003609">
    <property type="entry name" value="Pan_app"/>
</dbReference>
<accession>S8A4U1</accession>
<dbReference type="STRING" id="1284197.S8A4U1"/>
<gene>
    <name evidence="4" type="ORF">H072_8518</name>
</gene>
<name>S8A4U1_DACHA</name>
<keyword evidence="1" id="KW-0472">Membrane</keyword>
<evidence type="ECO:0000256" key="1">
    <source>
        <dbReference type="SAM" id="Phobius"/>
    </source>
</evidence>
<reference evidence="4 5" key="1">
    <citation type="journal article" date="2013" name="PLoS Genet.">
        <title>Genomic mechanisms accounting for the adaptation to parasitism in nematode-trapping fungi.</title>
        <authorList>
            <person name="Meerupati T."/>
            <person name="Andersson K.M."/>
            <person name="Friman E."/>
            <person name="Kumar D."/>
            <person name="Tunlid A."/>
            <person name="Ahren D."/>
        </authorList>
    </citation>
    <scope>NUCLEOTIDE SEQUENCE [LARGE SCALE GENOMIC DNA]</scope>
    <source>
        <strain evidence="4 5">CBS 200.50</strain>
    </source>
</reference>
<keyword evidence="5" id="KW-1185">Reference proteome</keyword>
<dbReference type="OrthoDB" id="439917at2759"/>
<feature type="signal peptide" evidence="2">
    <location>
        <begin position="1"/>
        <end position="24"/>
    </location>
</feature>
<keyword evidence="2" id="KW-0732">Signal</keyword>
<reference evidence="5" key="2">
    <citation type="submission" date="2013-04" db="EMBL/GenBank/DDBJ databases">
        <title>Genomic mechanisms accounting for the adaptation to parasitism in nematode-trapping fungi.</title>
        <authorList>
            <person name="Ahren D.G."/>
        </authorList>
    </citation>
    <scope>NUCLEOTIDE SEQUENCE [LARGE SCALE GENOMIC DNA]</scope>
    <source>
        <strain evidence="5">CBS 200.50</strain>
    </source>
</reference>
<protein>
    <recommendedName>
        <fullName evidence="3">Apple domain-containing protein</fullName>
    </recommendedName>
</protein>
<sequence length="932" mass="101631">MKVFSNLNVLAYFVAAILPTTTEAIKNYYGLVERNNAIYARVPTLTATTTTTTTTTTRAAPASITCPPIPVSSAGSNLICQQRGNVDPLKRKTIKVFKSTSNPPGQDCAPECFKDPTCKSWSFDSDKVQCRLIIKNVKEQAFTSGLGNVTWWDRPCYTVATIPAGSSCPSPPQPLKCMRDNVFRFLLGGGDSAVRFCNNFLAPDAITTRYPAYMTLFTPFPSRISSACTCLSVSGSAFRTATTLFDEEDQTNTNWLASYTWTEANIPSFTSQPKFEQSPIIQPSYPSTTATENVPTFTPVVDNSCIFNPADLTPKYDITLNFKNDTLLDFVVAKQPYFSILGDPNFATEEEANAWKAPLFRFAKPQGAPNGYFDLIIQLASGEAYVAIDTTYHQMVIAERSSSGTTPFFSIIADTNVITTTWAISCDGKVEPKGPSVLYYWGLNADDTLYRSSTDRGYILQARKTVTTTAKLKNRGNGNVGSNPRCPNLSSANSIVRGGARGATSITLCGQGNTAGLSGDGVIRYCCQDLHACYEDCSKSWEDCNNTFRDNCKGSYSRCQGQNWKSGAQGRCKNARAFAIMVVIVFVVINAWDLDSLQVNRTAEHVGDLVQILWFAIPVVSVIVIGVPWERITLIIVAYAVGDVPQKEESSARTANACAPRTLRTTIIIVVIAKGFAPLARIVAVALVSAIKINAGRFFIENRQNCDLTFLYRNTCLSLRVNPNHCGRCENACASGLCKDGACWTPPTSGPVCIPKEVVVNGGFDAADYAPWQVQSTGIVSGSVQYDPKSPPESPNSLQLILPSVAVRYYQFAHVMQTSTLCVGTKYAVSYKARVERPNQFRGTCDVAVLVPGQYRWEEKSINIDQQDYTNGYFEFTADQGVVKPEDSPSWYDISSADGATGTVNLDFKFSCYGGGSGGGLMRFDSLSIVPI</sequence>
<dbReference type="PROSITE" id="PS50948">
    <property type="entry name" value="PAN"/>
    <property type="match status" value="1"/>
</dbReference>
<proteinExistence type="predicted"/>
<dbReference type="AlphaFoldDB" id="S8A4U1"/>